<evidence type="ECO:0000256" key="3">
    <source>
        <dbReference type="ARBA" id="ARBA00023157"/>
    </source>
</evidence>
<sequence>MGKIPLQCTAVRFTSLQICLRQSRPVDLLDVRHRLFSIRPSFCSKQAVESASAAFLDVQVSFKPCSLITMSDTFVPRKAQDPETVEGDEEETCGFCKFMKAGGCKAEFAGWETCVDQARGQQQDFTEGCREQTQALQQCMLDNREYYAPLLEGQTLASDAAAESSEDHSEAAVLADDMAENKQDEPTPDQPTETEGPQPEPEVHQSGAAPSKQQESLMNIKEDEGGTSNESNPRGHDEDGSKPNDSSQPADGASQGNDSQFQEDDSRGNEEAEDSSGSGEPFDIPHAGGEDKTGMPGEPEPEPEEEEGGGEIEEEEEPAPPEVKVESTPFDVRFPGTNQARHCYTRYNEYHKCAKQNGEEDERCNVFQKAYRSICPGEWVERWNEQRETGTWPGRW</sequence>
<dbReference type="EMBL" id="JALJOS010000032">
    <property type="protein sequence ID" value="KAK9822425.1"/>
    <property type="molecule type" value="Genomic_DNA"/>
</dbReference>
<evidence type="ECO:0000256" key="4">
    <source>
        <dbReference type="SAM" id="MobiDB-lite"/>
    </source>
</evidence>
<dbReference type="PROSITE" id="PS51808">
    <property type="entry name" value="CHCH"/>
    <property type="match status" value="1"/>
</dbReference>
<evidence type="ECO:0000256" key="2">
    <source>
        <dbReference type="ARBA" id="ARBA00023128"/>
    </source>
</evidence>
<dbReference type="Pfam" id="PF07802">
    <property type="entry name" value="GCK"/>
    <property type="match status" value="1"/>
</dbReference>
<keyword evidence="2" id="KW-0496">Mitochondrion</keyword>
<protein>
    <recommendedName>
        <fullName evidence="5">GCK domain-containing protein</fullName>
    </recommendedName>
</protein>
<dbReference type="GO" id="GO:0005739">
    <property type="term" value="C:mitochondrion"/>
    <property type="evidence" value="ECO:0007669"/>
    <property type="project" value="UniProtKB-SubCell"/>
</dbReference>
<evidence type="ECO:0000259" key="5">
    <source>
        <dbReference type="SMART" id="SM01227"/>
    </source>
</evidence>
<feature type="compositionally biased region" description="Polar residues" evidence="4">
    <location>
        <begin position="243"/>
        <end position="260"/>
    </location>
</feature>
<dbReference type="PANTHER" id="PTHR46281:SF8">
    <property type="entry name" value="CYTOCHROME C OXIDASE SUBUNIT 12, MITOCHONDRIAL"/>
    <property type="match status" value="1"/>
</dbReference>
<dbReference type="SMART" id="SM01227">
    <property type="entry name" value="GCK"/>
    <property type="match status" value="1"/>
</dbReference>
<dbReference type="Gene3D" id="1.10.287.2900">
    <property type="match status" value="1"/>
</dbReference>
<feature type="compositionally biased region" description="Acidic residues" evidence="4">
    <location>
        <begin position="299"/>
        <end position="319"/>
    </location>
</feature>
<feature type="domain" description="GCK" evidence="5">
    <location>
        <begin position="91"/>
        <end position="173"/>
    </location>
</feature>
<dbReference type="InterPro" id="IPR012891">
    <property type="entry name" value="GCK_dom"/>
</dbReference>
<keyword evidence="7" id="KW-1185">Reference proteome</keyword>
<name>A0AAW1QMD2_9CHLO</name>
<dbReference type="Gene3D" id="1.10.10.140">
    <property type="entry name" value="Cytochrome c oxidase, subunit VIb"/>
    <property type="match status" value="1"/>
</dbReference>
<feature type="region of interest" description="Disordered" evidence="4">
    <location>
        <begin position="179"/>
        <end position="336"/>
    </location>
</feature>
<gene>
    <name evidence="6" type="ORF">WJX74_006262</name>
</gene>
<dbReference type="GO" id="GO:0045277">
    <property type="term" value="C:respiratory chain complex IV"/>
    <property type="evidence" value="ECO:0007669"/>
    <property type="project" value="InterPro"/>
</dbReference>
<dbReference type="Pfam" id="PF02297">
    <property type="entry name" value="COX6B"/>
    <property type="match status" value="1"/>
</dbReference>
<dbReference type="Proteomes" id="UP001438707">
    <property type="component" value="Unassembled WGS sequence"/>
</dbReference>
<keyword evidence="3" id="KW-1015">Disulfide bond</keyword>
<accession>A0AAW1QMD2</accession>
<feature type="compositionally biased region" description="Basic and acidic residues" evidence="4">
    <location>
        <begin position="233"/>
        <end position="242"/>
    </location>
</feature>
<dbReference type="SUPFAM" id="SSF47694">
    <property type="entry name" value="Cytochrome c oxidase subunit h"/>
    <property type="match status" value="1"/>
</dbReference>
<proteinExistence type="predicted"/>
<evidence type="ECO:0000256" key="1">
    <source>
        <dbReference type="ARBA" id="ARBA00004173"/>
    </source>
</evidence>
<dbReference type="AlphaFoldDB" id="A0AAW1QMD2"/>
<comment type="caution">
    <text evidence="6">The sequence shown here is derived from an EMBL/GenBank/DDBJ whole genome shotgun (WGS) entry which is preliminary data.</text>
</comment>
<dbReference type="InterPro" id="IPR048280">
    <property type="entry name" value="COX6B-like"/>
</dbReference>
<dbReference type="CDD" id="cd00926">
    <property type="entry name" value="Cyt_c_Oxidase_VIb"/>
    <property type="match status" value="1"/>
</dbReference>
<comment type="subcellular location">
    <subcellularLocation>
        <location evidence="1">Mitochondrion</location>
    </subcellularLocation>
</comment>
<dbReference type="InterPro" id="IPR003213">
    <property type="entry name" value="Cyt_c_oxidase_su6B"/>
</dbReference>
<dbReference type="InterPro" id="IPR036549">
    <property type="entry name" value="CX6/COA6-like_sf"/>
</dbReference>
<evidence type="ECO:0000313" key="6">
    <source>
        <dbReference type="EMBL" id="KAK9822425.1"/>
    </source>
</evidence>
<dbReference type="PANTHER" id="PTHR46281">
    <property type="entry name" value="CYTOCHROME C OXIDASE SUBUNIT 6B"/>
    <property type="match status" value="1"/>
</dbReference>
<evidence type="ECO:0000313" key="7">
    <source>
        <dbReference type="Proteomes" id="UP001438707"/>
    </source>
</evidence>
<organism evidence="6 7">
    <name type="scientific">Apatococcus lobatus</name>
    <dbReference type="NCBI Taxonomy" id="904363"/>
    <lineage>
        <taxon>Eukaryota</taxon>
        <taxon>Viridiplantae</taxon>
        <taxon>Chlorophyta</taxon>
        <taxon>core chlorophytes</taxon>
        <taxon>Trebouxiophyceae</taxon>
        <taxon>Chlorellales</taxon>
        <taxon>Chlorellaceae</taxon>
        <taxon>Apatococcus</taxon>
    </lineage>
</organism>
<reference evidence="6 7" key="1">
    <citation type="journal article" date="2024" name="Nat. Commun.">
        <title>Phylogenomics reveals the evolutionary origins of lichenization in chlorophyte algae.</title>
        <authorList>
            <person name="Puginier C."/>
            <person name="Libourel C."/>
            <person name="Otte J."/>
            <person name="Skaloud P."/>
            <person name="Haon M."/>
            <person name="Grisel S."/>
            <person name="Petersen M."/>
            <person name="Berrin J.G."/>
            <person name="Delaux P.M."/>
            <person name="Dal Grande F."/>
            <person name="Keller J."/>
        </authorList>
    </citation>
    <scope>NUCLEOTIDE SEQUENCE [LARGE SCALE GENOMIC DNA]</scope>
    <source>
        <strain evidence="6 7">SAG 2145</strain>
    </source>
</reference>